<dbReference type="SUPFAM" id="SSF54518">
    <property type="entry name" value="Tubby C-terminal domain-like"/>
    <property type="match status" value="1"/>
</dbReference>
<comment type="cofactor">
    <cofactor evidence="2">
        <name>Ca(2+)</name>
        <dbReference type="ChEBI" id="CHEBI:29108"/>
    </cofactor>
</comment>
<keyword evidence="5" id="KW-1185">Reference proteome</keyword>
<dbReference type="PANTHER" id="PTHR23248:SF63">
    <property type="entry name" value="PHOSPHOLIPID SCRAMBLASE"/>
    <property type="match status" value="1"/>
</dbReference>
<dbReference type="AGR" id="WB:WBGene00014200"/>
<reference evidence="4" key="2">
    <citation type="submission" date="2003-03" db="EMBL/GenBank/DDBJ databases">
        <authorList>
            <person name="Sulson J.E."/>
            <person name="Waterston R."/>
        </authorList>
    </citation>
    <scope>NUCLEOTIDE SEQUENCE</scope>
    <source>
        <strain evidence="4">Bristol N2</strain>
    </source>
</reference>
<evidence type="ECO:0000256" key="2">
    <source>
        <dbReference type="RuleBase" id="RU363116"/>
    </source>
</evidence>
<dbReference type="HOGENOM" id="CLU_053024_2_2_1"/>
<comment type="similarity">
    <text evidence="1 2">Belongs to the phospholipid scramblase family.</text>
</comment>
<dbReference type="Proteomes" id="UP000001940">
    <property type="component" value="Chromosome I"/>
</dbReference>
<evidence type="ECO:0000313" key="3">
    <source>
        <dbReference type="EMBL" id="ABQ01577.1"/>
    </source>
</evidence>
<evidence type="ECO:0000256" key="1">
    <source>
        <dbReference type="ARBA" id="ARBA00005350"/>
    </source>
</evidence>
<comment type="function">
    <text evidence="2">May mediate accelerated ATP-independent bidirectional transbilayer migration of phospholipids upon binding calcium ions that results in a loss of phospholipid asymmetry in the plasma membrane.</text>
</comment>
<dbReference type="IntAct" id="G5EEQ3">
    <property type="interactions" value="29"/>
</dbReference>
<keyword evidence="2" id="KW-0449">Lipoprotein</keyword>
<dbReference type="WormBase" id="ZK1053.5">
    <property type="protein sequence ID" value="CE15523"/>
    <property type="gene ID" value="WBGene00014200"/>
    <property type="gene designation" value="scrm-2"/>
</dbReference>
<reference evidence="4 5" key="1">
    <citation type="journal article" date="1998" name="Science">
        <title>Genome sequence of the nematode C. elegans: a platform for investigating biology.</title>
        <authorList>
            <consortium name="The C. elegans sequencing consortium"/>
            <person name="Sulson J.E."/>
            <person name="Waterston R."/>
        </authorList>
    </citation>
    <scope>NUCLEOTIDE SEQUENCE [LARGE SCALE GENOMIC DNA]</scope>
    <source>
        <strain evidence="4 5">Bristol N2</strain>
    </source>
</reference>
<dbReference type="InterPro" id="IPR005552">
    <property type="entry name" value="Scramblase"/>
</dbReference>
<dbReference type="FunCoup" id="G5EEQ3">
    <property type="interactions" value="1181"/>
</dbReference>
<dbReference type="GeneID" id="191509"/>
<evidence type="ECO:0000313" key="5">
    <source>
        <dbReference type="Proteomes" id="UP000001940"/>
    </source>
</evidence>
<dbReference type="GO" id="GO:0005886">
    <property type="term" value="C:plasma membrane"/>
    <property type="evidence" value="ECO:0000318"/>
    <property type="project" value="GO_Central"/>
</dbReference>
<dbReference type="OrthoDB" id="10041953at2759"/>
<name>G5EEQ3_CAEEL</name>
<dbReference type="AlphaFoldDB" id="G5EEQ3"/>
<dbReference type="CTD" id="191509"/>
<reference evidence="4" key="4">
    <citation type="submission" date="2024-10" db="EMBL/GenBank/DDBJ databases">
        <authorList>
            <consortium name="WormBase Consortium"/>
            <person name="WormBase"/>
        </authorList>
    </citation>
    <scope>NUCLEOTIDE SEQUENCE</scope>
    <source>
        <strain evidence="4">Bristol N2</strain>
    </source>
</reference>
<dbReference type="STRING" id="6239.ZK1053.5.1"/>
<keyword evidence="2" id="KW-0564">Palmitate</keyword>
<keyword evidence="2" id="KW-0106">Calcium</keyword>
<dbReference type="Pfam" id="PF03803">
    <property type="entry name" value="Scramblase"/>
    <property type="match status" value="1"/>
</dbReference>
<dbReference type="PaxDb" id="6239-ZK1053.5"/>
<dbReference type="PANTHER" id="PTHR23248">
    <property type="entry name" value="PHOSPHOLIPID SCRAMBLASE-RELATED"/>
    <property type="match status" value="1"/>
</dbReference>
<evidence type="ECO:0000313" key="4">
    <source>
        <dbReference type="EMBL" id="CAB04981.1"/>
    </source>
</evidence>
<dbReference type="GO" id="GO:0017121">
    <property type="term" value="P:plasma membrane phospholipid scrambling"/>
    <property type="evidence" value="ECO:0000318"/>
    <property type="project" value="GO_Central"/>
</dbReference>
<protein>
    <recommendedName>
        <fullName evidence="2">Phospholipid scramblase</fullName>
    </recommendedName>
</protein>
<sequence length="265" mass="29333">MDQLFYNGPPDYVEIEDRAITTEPGASIQAAPGAIWMEALPAIEGIPAGLEYLAYLDTVMVHQVKEVLEILTGWESKNKYAIRNKNGQQCYYAFEESNAWERQCCGSQRGFTMHIVDNFNKNVLIVKRELRCCADSFCGCLLGLQNICTIESLSTGLLGTVLQGYGCTNSFYNILDKDGNLIFLVDGQGCCTSCCCEDKDFTIKTPDSSVPIGSITKKWGGLLREAFTDADTFAVTFPIDLDVKLKAILLGATFLIDFVEFENNN</sequence>
<reference evidence="3" key="3">
    <citation type="submission" date="2007-02" db="EMBL/GenBank/DDBJ databases">
        <title>C. elegans mitochondrial factor WAH-1 promotes phosphatidylserine externalization in apoptotic cells through phospholipid scramblase SCRM-1.</title>
        <authorList>
            <person name="Wang X."/>
            <person name="Xue D."/>
        </authorList>
    </citation>
    <scope>NUCLEOTIDE SEQUENCE</scope>
</reference>
<gene>
    <name evidence="4 6" type="primary">scrm-2</name>
    <name evidence="3" type="synonym">SCRM-2</name>
    <name evidence="4" type="ORF">CELE_ZK1053.5</name>
    <name evidence="6" type="ORF">ZK1053.5</name>
</gene>
<dbReference type="EMBL" id="BX284601">
    <property type="protein sequence ID" value="CAB04981.1"/>
    <property type="molecule type" value="Genomic_DNA"/>
</dbReference>
<dbReference type="GO" id="GO:0017128">
    <property type="term" value="F:phospholipid scramblase activity"/>
    <property type="evidence" value="ECO:0000318"/>
    <property type="project" value="GO_Central"/>
</dbReference>
<accession>G5EEQ3</accession>
<dbReference type="Bgee" id="WBGene00014200">
    <property type="expression patterns" value="Expressed in larva and 1 other cell type or tissue"/>
</dbReference>
<dbReference type="OMA" id="CIVRCLC"/>
<dbReference type="PIR" id="T27673">
    <property type="entry name" value="T27673"/>
</dbReference>
<dbReference type="KEGG" id="cel:CELE_ZK1053.5"/>
<evidence type="ECO:0000313" key="6">
    <source>
        <dbReference type="WormBase" id="ZK1053.5"/>
    </source>
</evidence>
<organism evidence="4 5">
    <name type="scientific">Caenorhabditis elegans</name>
    <dbReference type="NCBI Taxonomy" id="6239"/>
    <lineage>
        <taxon>Eukaryota</taxon>
        <taxon>Metazoa</taxon>
        <taxon>Ecdysozoa</taxon>
        <taxon>Nematoda</taxon>
        <taxon>Chromadorea</taxon>
        <taxon>Rhabditida</taxon>
        <taxon>Rhabditina</taxon>
        <taxon>Rhabditomorpha</taxon>
        <taxon>Rhabditoidea</taxon>
        <taxon>Rhabditidae</taxon>
        <taxon>Peloderinae</taxon>
        <taxon>Caenorhabditis</taxon>
    </lineage>
</organism>
<dbReference type="InterPro" id="IPR025659">
    <property type="entry name" value="Tubby-like_C"/>
</dbReference>
<proteinExistence type="evidence at transcript level"/>
<dbReference type="eggNOG" id="KOG0621">
    <property type="taxonomic scope" value="Eukaryota"/>
</dbReference>
<dbReference type="RefSeq" id="NP_493321.1">
    <property type="nucleotide sequence ID" value="NM_060920.2"/>
</dbReference>
<dbReference type="EMBL" id="EF445110">
    <property type="protein sequence ID" value="ABQ01577.1"/>
    <property type="molecule type" value="mRNA"/>
</dbReference>